<dbReference type="EMBL" id="NAJO01000012">
    <property type="protein sequence ID" value="OQO08449.1"/>
    <property type="molecule type" value="Genomic_DNA"/>
</dbReference>
<evidence type="ECO:0000259" key="1">
    <source>
        <dbReference type="Pfam" id="PF24476"/>
    </source>
</evidence>
<protein>
    <recommendedName>
        <fullName evidence="1">DUF7580 domain-containing protein</fullName>
    </recommendedName>
</protein>
<evidence type="ECO:0000313" key="2">
    <source>
        <dbReference type="EMBL" id="OQO08449.1"/>
    </source>
</evidence>
<dbReference type="InParanoid" id="A0A1V8TAR1"/>
<dbReference type="PANTHER" id="PTHR35186">
    <property type="entry name" value="ANK_REP_REGION DOMAIN-CONTAINING PROTEIN"/>
    <property type="match status" value="1"/>
</dbReference>
<dbReference type="AlphaFoldDB" id="A0A1V8TAR1"/>
<accession>A0A1V8TAR1</accession>
<dbReference type="STRING" id="1507870.A0A1V8TAR1"/>
<sequence length="206" mass="22676">MTELTVQAALETGLQVSVEHQLKVAHSMAKAVLHLFDTPWMVDEWLLKDISMFLANGQQAGDALDTMHMTKLFHEKQAQPQPQPVPQTASIGSSSSLQSSYCSDEQTLYGVPNIILFSLGVALLEIAHRRPLESFTRPNDRNNIYTARRLAQSPSALGQRYQSIAQKCLQCDFGTGSELRGKDLQGRVYGDVVGGLGRMVEVMSIA</sequence>
<gene>
    <name evidence="2" type="ORF">B0A48_06319</name>
</gene>
<dbReference type="Proteomes" id="UP000192596">
    <property type="component" value="Unassembled WGS sequence"/>
</dbReference>
<organism evidence="2 3">
    <name type="scientific">Cryoendolithus antarcticus</name>
    <dbReference type="NCBI Taxonomy" id="1507870"/>
    <lineage>
        <taxon>Eukaryota</taxon>
        <taxon>Fungi</taxon>
        <taxon>Dikarya</taxon>
        <taxon>Ascomycota</taxon>
        <taxon>Pezizomycotina</taxon>
        <taxon>Dothideomycetes</taxon>
        <taxon>Dothideomycetidae</taxon>
        <taxon>Cladosporiales</taxon>
        <taxon>Cladosporiaceae</taxon>
        <taxon>Cryoendolithus</taxon>
    </lineage>
</organism>
<comment type="caution">
    <text evidence="2">The sequence shown here is derived from an EMBL/GenBank/DDBJ whole genome shotgun (WGS) entry which is preliminary data.</text>
</comment>
<reference evidence="3" key="1">
    <citation type="submission" date="2017-03" db="EMBL/GenBank/DDBJ databases">
        <title>Genomes of endolithic fungi from Antarctica.</title>
        <authorList>
            <person name="Coleine C."/>
            <person name="Masonjones S."/>
            <person name="Stajich J.E."/>
        </authorList>
    </citation>
    <scope>NUCLEOTIDE SEQUENCE [LARGE SCALE GENOMIC DNA]</scope>
    <source>
        <strain evidence="3">CCFEE 5527</strain>
    </source>
</reference>
<dbReference type="InterPro" id="IPR056002">
    <property type="entry name" value="DUF7580"/>
</dbReference>
<keyword evidence="3" id="KW-1185">Reference proteome</keyword>
<proteinExistence type="predicted"/>
<dbReference type="PANTHER" id="PTHR35186:SF4">
    <property type="entry name" value="PRION-INHIBITION AND PROPAGATION HELO DOMAIN-CONTAINING PROTEIN"/>
    <property type="match status" value="1"/>
</dbReference>
<evidence type="ECO:0000313" key="3">
    <source>
        <dbReference type="Proteomes" id="UP000192596"/>
    </source>
</evidence>
<dbReference type="OrthoDB" id="5331891at2759"/>
<feature type="domain" description="DUF7580" evidence="1">
    <location>
        <begin position="15"/>
        <end position="180"/>
    </location>
</feature>
<name>A0A1V8TAR1_9PEZI</name>
<dbReference type="Pfam" id="PF24476">
    <property type="entry name" value="DUF7580"/>
    <property type="match status" value="1"/>
</dbReference>